<gene>
    <name evidence="1" type="ORF">S06H3_45500</name>
</gene>
<protein>
    <submittedName>
        <fullName evidence="1">Uncharacterized protein</fullName>
    </submittedName>
</protein>
<reference evidence="1" key="1">
    <citation type="journal article" date="2014" name="Front. Microbiol.">
        <title>High frequency of phylogenetically diverse reductive dehalogenase-homologous genes in deep subseafloor sedimentary metagenomes.</title>
        <authorList>
            <person name="Kawai M."/>
            <person name="Futagami T."/>
            <person name="Toyoda A."/>
            <person name="Takaki Y."/>
            <person name="Nishi S."/>
            <person name="Hori S."/>
            <person name="Arai W."/>
            <person name="Tsubouchi T."/>
            <person name="Morono Y."/>
            <person name="Uchiyama I."/>
            <person name="Ito T."/>
            <person name="Fujiyama A."/>
            <person name="Inagaki F."/>
            <person name="Takami H."/>
        </authorList>
    </citation>
    <scope>NUCLEOTIDE SEQUENCE</scope>
    <source>
        <strain evidence="1">Expedition CK06-06</strain>
    </source>
</reference>
<proteinExistence type="predicted"/>
<dbReference type="EMBL" id="BARV01028418">
    <property type="protein sequence ID" value="GAI33778.1"/>
    <property type="molecule type" value="Genomic_DNA"/>
</dbReference>
<name>X1MR24_9ZZZZ</name>
<organism evidence="1">
    <name type="scientific">marine sediment metagenome</name>
    <dbReference type="NCBI Taxonomy" id="412755"/>
    <lineage>
        <taxon>unclassified sequences</taxon>
        <taxon>metagenomes</taxon>
        <taxon>ecological metagenomes</taxon>
    </lineage>
</organism>
<sequence length="260" mass="29717">DRDSAADYWAAHWELPSVGMGFQMFHRLDDFTEADLRALLTRLDILPRYHDQLISIAYNTYTRVDARRMYAAGVLTANEVYQSYLNQGYDAEKARKLADFAVADAGASDRELTKADILNGYRDGLLSLAEARDMLVGIRYSEEAAIYLLARIDAQRAQKLVDAEVRVIRDLYLNGDLTETEAQTELTVLGLQARQIELLIQEWTIDRDGKVKRPSRATLERLYKTGAITQTEFTTTLDAIGYQDKYIDWYVLNISLERQV</sequence>
<feature type="non-terminal residue" evidence="1">
    <location>
        <position position="260"/>
    </location>
</feature>
<feature type="non-terminal residue" evidence="1">
    <location>
        <position position="1"/>
    </location>
</feature>
<dbReference type="AlphaFoldDB" id="X1MR24"/>
<accession>X1MR24</accession>
<evidence type="ECO:0000313" key="1">
    <source>
        <dbReference type="EMBL" id="GAI33778.1"/>
    </source>
</evidence>
<comment type="caution">
    <text evidence="1">The sequence shown here is derived from an EMBL/GenBank/DDBJ whole genome shotgun (WGS) entry which is preliminary data.</text>
</comment>